<comment type="caution">
    <text evidence="1">The sequence shown here is derived from an EMBL/GenBank/DDBJ whole genome shotgun (WGS) entry which is preliminary data.</text>
</comment>
<proteinExistence type="predicted"/>
<dbReference type="Proteomes" id="UP000538292">
    <property type="component" value="Unassembled WGS sequence"/>
</dbReference>
<dbReference type="InterPro" id="IPR013078">
    <property type="entry name" value="His_Pase_superF_clade-1"/>
</dbReference>
<organism evidence="1 2">
    <name type="scientific">Thermoactinomyces mirandus</name>
    <dbReference type="NCBI Taxonomy" id="2756294"/>
    <lineage>
        <taxon>Bacteria</taxon>
        <taxon>Bacillati</taxon>
        <taxon>Bacillota</taxon>
        <taxon>Bacilli</taxon>
        <taxon>Bacillales</taxon>
        <taxon>Thermoactinomycetaceae</taxon>
        <taxon>Thermoactinomyces</taxon>
    </lineage>
</organism>
<protein>
    <submittedName>
        <fullName evidence="1">Histidine phosphatase family protein</fullName>
    </submittedName>
</protein>
<dbReference type="Gene3D" id="3.40.50.1240">
    <property type="entry name" value="Phosphoglycerate mutase-like"/>
    <property type="match status" value="1"/>
</dbReference>
<evidence type="ECO:0000313" key="1">
    <source>
        <dbReference type="EMBL" id="MBA4603367.1"/>
    </source>
</evidence>
<gene>
    <name evidence="1" type="ORF">H2C83_13755</name>
</gene>
<sequence length="194" mass="22153">MEISLIRHGKPQITENQRITLSDFKKWVEKYDHTGVFEESFYPAKTLEKIQAANIVITSNLKRSIESAKLLNPNLDPTMDPLFRETEFPAPSKPLRSIKLKPCIWIVLLNLLWISGYSNGCESFCDARKRAKKAAKLLVDYAEKCNSVVLVGHGFFNLLIARELKKMGWKGKKITSFKHWICTTYSCPGDSSIE</sequence>
<dbReference type="InterPro" id="IPR029033">
    <property type="entry name" value="His_PPase_superfam"/>
</dbReference>
<evidence type="ECO:0000313" key="2">
    <source>
        <dbReference type="Proteomes" id="UP000538292"/>
    </source>
</evidence>
<keyword evidence="2" id="KW-1185">Reference proteome</keyword>
<dbReference type="SUPFAM" id="SSF53254">
    <property type="entry name" value="Phosphoglycerate mutase-like"/>
    <property type="match status" value="1"/>
</dbReference>
<name>A0A7W2ASF5_9BACL</name>
<dbReference type="Pfam" id="PF00300">
    <property type="entry name" value="His_Phos_1"/>
    <property type="match status" value="1"/>
</dbReference>
<reference evidence="1 2" key="1">
    <citation type="submission" date="2020-07" db="EMBL/GenBank/DDBJ databases">
        <title>Thermoactinomyces phylogeny.</title>
        <authorList>
            <person name="Dunlap C."/>
        </authorList>
    </citation>
    <scope>NUCLEOTIDE SEQUENCE [LARGE SCALE GENOMIC DNA]</scope>
    <source>
        <strain evidence="1 2">AMNI-1</strain>
    </source>
</reference>
<dbReference type="RefSeq" id="WP_181741840.1">
    <property type="nucleotide sequence ID" value="NZ_JACEOL010000048.1"/>
</dbReference>
<dbReference type="AlphaFoldDB" id="A0A7W2ASF5"/>
<accession>A0A7W2ASF5</accession>
<dbReference type="EMBL" id="JACEOL010000048">
    <property type="protein sequence ID" value="MBA4603367.1"/>
    <property type="molecule type" value="Genomic_DNA"/>
</dbReference>